<comment type="caution">
    <text evidence="1">The sequence shown here is derived from an EMBL/GenBank/DDBJ whole genome shotgun (WGS) entry which is preliminary data.</text>
</comment>
<dbReference type="Proteomes" id="UP000619788">
    <property type="component" value="Unassembled WGS sequence"/>
</dbReference>
<reference evidence="1 2" key="1">
    <citation type="submission" date="2021-01" db="EMBL/GenBank/DDBJ databases">
        <title>Whole genome shotgun sequence of Planobispora siamensis NBRC 107568.</title>
        <authorList>
            <person name="Komaki H."/>
            <person name="Tamura T."/>
        </authorList>
    </citation>
    <scope>NUCLEOTIDE SEQUENCE [LARGE SCALE GENOMIC DNA]</scope>
    <source>
        <strain evidence="1 2">NBRC 107568</strain>
    </source>
</reference>
<accession>A0A8J3WR85</accession>
<protein>
    <recommendedName>
        <fullName evidence="3">PIN domain-containing protein</fullName>
    </recommendedName>
</protein>
<evidence type="ECO:0000313" key="2">
    <source>
        <dbReference type="Proteomes" id="UP000619788"/>
    </source>
</evidence>
<sequence>MWPGCAWHRWVPWPRPSSACTRCAGAARRRYAAAPEVYQRTLLNVATRDGATLLTPASAYQVTIARRPRAQPMLFDLVTSPGVALHALSDRIDLENAAYLAAPYPELHRDVCTTHCCLLAVQTGWPIVTAEPQLYLPLGLDVEKMP</sequence>
<evidence type="ECO:0008006" key="3">
    <source>
        <dbReference type="Google" id="ProtNLM"/>
    </source>
</evidence>
<dbReference type="EMBL" id="BOOJ01000103">
    <property type="protein sequence ID" value="GIH97817.1"/>
    <property type="molecule type" value="Genomic_DNA"/>
</dbReference>
<evidence type="ECO:0000313" key="1">
    <source>
        <dbReference type="EMBL" id="GIH97817.1"/>
    </source>
</evidence>
<dbReference type="AlphaFoldDB" id="A0A8J3WR85"/>
<keyword evidence="2" id="KW-1185">Reference proteome</keyword>
<proteinExistence type="predicted"/>
<name>A0A8J3WR85_9ACTN</name>
<gene>
    <name evidence="1" type="ORF">Psi01_84470</name>
</gene>
<organism evidence="1 2">
    <name type="scientific">Planobispora siamensis</name>
    <dbReference type="NCBI Taxonomy" id="936338"/>
    <lineage>
        <taxon>Bacteria</taxon>
        <taxon>Bacillati</taxon>
        <taxon>Actinomycetota</taxon>
        <taxon>Actinomycetes</taxon>
        <taxon>Streptosporangiales</taxon>
        <taxon>Streptosporangiaceae</taxon>
        <taxon>Planobispora</taxon>
    </lineage>
</organism>